<dbReference type="PANTHER" id="PTHR33048:SF55">
    <property type="entry name" value="INTEGRAL MEMBRANE PROTEIN"/>
    <property type="match status" value="1"/>
</dbReference>
<evidence type="ECO:0000256" key="5">
    <source>
        <dbReference type="ARBA" id="ARBA00038359"/>
    </source>
</evidence>
<feature type="transmembrane region" description="Helical" evidence="7">
    <location>
        <begin position="102"/>
        <end position="126"/>
    </location>
</feature>
<gene>
    <name evidence="9" type="ORF">CMQ_8165</name>
</gene>
<dbReference type="EMBL" id="GL629788">
    <property type="protein sequence ID" value="EFX01699.1"/>
    <property type="molecule type" value="Genomic_DNA"/>
</dbReference>
<evidence type="ECO:0000313" key="9">
    <source>
        <dbReference type="EMBL" id="EFX01699.1"/>
    </source>
</evidence>
<proteinExistence type="inferred from homology"/>
<keyword evidence="3 7" id="KW-1133">Transmembrane helix</keyword>
<dbReference type="GO" id="GO:0016020">
    <property type="term" value="C:membrane"/>
    <property type="evidence" value="ECO:0007669"/>
    <property type="project" value="UniProtKB-SubCell"/>
</dbReference>
<accession>F0XKQ5</accession>
<dbReference type="STRING" id="655863.F0XKQ5"/>
<keyword evidence="4 7" id="KW-0472">Membrane</keyword>
<sequence length="381" mass="42458">MAYLPALRLAARDAIDDGVSNPRGESLARLAVIFICISGIIVVARLWTRYSSKSLGPDDALIAGSLALAIVMTVTYNKEAKNGFGLHRDQVDWYHKMIAFKWFFAAQILYKIATCLTKMSICALYLRIFPSRRFHYAVYTVMAVTITYTIIAVFLTIFACHPISKSWNKKLEGTCMSSRSIWYSTSIMIILTDFFIIVLPLHHIRSLKLPLVKKILLTALFGLGVFCILCTIIRMVTVSPRTTAADQIYYQATSNSWTFVEVNVGIICACLPILRLPLSKSLRQILGLSVKGSTNRSKPTDAYVLHSVGNDVRSGLASSKTNNENDSVRELIFDKHGINVTRDFSTKITSDVDGQDLQVPSHKNSTDKAWSVEPDGPSHKH</sequence>
<evidence type="ECO:0000256" key="7">
    <source>
        <dbReference type="SAM" id="Phobius"/>
    </source>
</evidence>
<dbReference type="RefSeq" id="XP_014171181.1">
    <property type="nucleotide sequence ID" value="XM_014315706.1"/>
</dbReference>
<comment type="similarity">
    <text evidence="5">Belongs to the SAT4 family.</text>
</comment>
<keyword evidence="2 7" id="KW-0812">Transmembrane</keyword>
<organism evidence="10">
    <name type="scientific">Grosmannia clavigera (strain kw1407 / UAMH 11150)</name>
    <name type="common">Blue stain fungus</name>
    <name type="synonym">Graphiocladiella clavigera</name>
    <dbReference type="NCBI Taxonomy" id="655863"/>
    <lineage>
        <taxon>Eukaryota</taxon>
        <taxon>Fungi</taxon>
        <taxon>Dikarya</taxon>
        <taxon>Ascomycota</taxon>
        <taxon>Pezizomycotina</taxon>
        <taxon>Sordariomycetes</taxon>
        <taxon>Sordariomycetidae</taxon>
        <taxon>Ophiostomatales</taxon>
        <taxon>Ophiostomataceae</taxon>
        <taxon>Leptographium</taxon>
    </lineage>
</organism>
<evidence type="ECO:0000256" key="4">
    <source>
        <dbReference type="ARBA" id="ARBA00023136"/>
    </source>
</evidence>
<dbReference type="Proteomes" id="UP000007796">
    <property type="component" value="Unassembled WGS sequence"/>
</dbReference>
<dbReference type="PANTHER" id="PTHR33048">
    <property type="entry name" value="PTH11-LIKE INTEGRAL MEMBRANE PROTEIN (AFU_ORTHOLOGUE AFUA_5G11245)"/>
    <property type="match status" value="1"/>
</dbReference>
<feature type="transmembrane region" description="Helical" evidence="7">
    <location>
        <begin position="215"/>
        <end position="236"/>
    </location>
</feature>
<feature type="transmembrane region" description="Helical" evidence="7">
    <location>
        <begin position="60"/>
        <end position="76"/>
    </location>
</feature>
<dbReference type="Pfam" id="PF20684">
    <property type="entry name" value="Fung_rhodopsin"/>
    <property type="match status" value="1"/>
</dbReference>
<evidence type="ECO:0000256" key="1">
    <source>
        <dbReference type="ARBA" id="ARBA00004141"/>
    </source>
</evidence>
<dbReference type="InterPro" id="IPR049326">
    <property type="entry name" value="Rhodopsin_dom_fungi"/>
</dbReference>
<name>F0XKQ5_GROCL</name>
<evidence type="ECO:0000259" key="8">
    <source>
        <dbReference type="Pfam" id="PF20684"/>
    </source>
</evidence>
<feature type="region of interest" description="Disordered" evidence="6">
    <location>
        <begin position="351"/>
        <end position="381"/>
    </location>
</feature>
<dbReference type="AlphaFoldDB" id="F0XKQ5"/>
<dbReference type="InterPro" id="IPR052337">
    <property type="entry name" value="SAT4-like"/>
</dbReference>
<dbReference type="eggNOG" id="ENOG502SNZ8">
    <property type="taxonomic scope" value="Eukaryota"/>
</dbReference>
<dbReference type="HOGENOM" id="CLU_028200_0_2_1"/>
<feature type="transmembrane region" description="Helical" evidence="7">
    <location>
        <begin position="181"/>
        <end position="203"/>
    </location>
</feature>
<feature type="transmembrane region" description="Helical" evidence="7">
    <location>
        <begin position="27"/>
        <end position="48"/>
    </location>
</feature>
<reference evidence="9 10" key="1">
    <citation type="journal article" date="2011" name="Proc. Natl. Acad. Sci. U.S.A.">
        <title>Genome and transcriptome analyses of the mountain pine beetle-fungal symbiont Grosmannia clavigera, a lodgepole pine pathogen.</title>
        <authorList>
            <person name="DiGuistini S."/>
            <person name="Wang Y."/>
            <person name="Liao N.Y."/>
            <person name="Taylor G."/>
            <person name="Tanguay P."/>
            <person name="Feau N."/>
            <person name="Henrissat B."/>
            <person name="Chan S.K."/>
            <person name="Hesse-Orce U."/>
            <person name="Alamouti S.M."/>
            <person name="Tsui C.K.M."/>
            <person name="Docking R.T."/>
            <person name="Levasseur A."/>
            <person name="Haridas S."/>
            <person name="Robertson G."/>
            <person name="Birol I."/>
            <person name="Holt R.A."/>
            <person name="Marra M.A."/>
            <person name="Hamelin R.C."/>
            <person name="Hirst M."/>
            <person name="Jones S.J.M."/>
            <person name="Bohlmann J."/>
            <person name="Breuil C."/>
        </authorList>
    </citation>
    <scope>NUCLEOTIDE SEQUENCE [LARGE SCALE GENOMIC DNA]</scope>
    <source>
        <strain evidence="10">kw1407 / UAMH 11150</strain>
    </source>
</reference>
<protein>
    <submittedName>
        <fullName evidence="9">Integral membrane protein</fullName>
    </submittedName>
</protein>
<comment type="subcellular location">
    <subcellularLocation>
        <location evidence="1">Membrane</location>
        <topology evidence="1">Multi-pass membrane protein</topology>
    </subcellularLocation>
</comment>
<feature type="transmembrane region" description="Helical" evidence="7">
    <location>
        <begin position="256"/>
        <end position="274"/>
    </location>
</feature>
<feature type="domain" description="Rhodopsin" evidence="8">
    <location>
        <begin position="44"/>
        <end position="279"/>
    </location>
</feature>
<dbReference type="OrthoDB" id="5401779at2759"/>
<feature type="transmembrane region" description="Helical" evidence="7">
    <location>
        <begin position="138"/>
        <end position="161"/>
    </location>
</feature>
<evidence type="ECO:0000256" key="3">
    <source>
        <dbReference type="ARBA" id="ARBA00022989"/>
    </source>
</evidence>
<evidence type="ECO:0000256" key="6">
    <source>
        <dbReference type="SAM" id="MobiDB-lite"/>
    </source>
</evidence>
<dbReference type="GeneID" id="25981790"/>
<evidence type="ECO:0000256" key="2">
    <source>
        <dbReference type="ARBA" id="ARBA00022692"/>
    </source>
</evidence>
<dbReference type="InParanoid" id="F0XKQ5"/>
<evidence type="ECO:0000313" key="10">
    <source>
        <dbReference type="Proteomes" id="UP000007796"/>
    </source>
</evidence>
<keyword evidence="10" id="KW-1185">Reference proteome</keyword>